<dbReference type="OrthoDB" id="10514636at2759"/>
<gene>
    <name evidence="3" type="ORF">Esi_0024_0069</name>
</gene>
<feature type="transmembrane region" description="Helical" evidence="2">
    <location>
        <begin position="769"/>
        <end position="791"/>
    </location>
</feature>
<sequence>MKPGGDLRGSFLAAVGNTISQAEPLGVPKINPDDSSSSSGEESEPPVQLPRRSRRASSITRAGNAALSLSSSIPAASTADPVALEGASSQAHQHQGKARRLALEKMNESARSLLVAAPAYPDGVGGRLAVAPSSSVAEPPTNPASDAAGRSKRRRYRMVFDEEGLAAADSGRKAARAQGLPFGLEAVPDESDPTLLCVRELASGGASAAGDVVARVKATPTVAGGREAVYSVLLGGGKGEGAEGELMAIRVSTHPTRLAAPREVQAVLLLGQEEEEEPAGGELLEQGTCGVTVWGSATASRADGLWEAALAGRARQAVVRLQSKAATWSSTTESFELDLLEAWRPGRLSAKMPTQTEPASATAATASSQPAPETVQMVAARDGSQSARSGSSSARSGGNGSRRIPSMQLARVKDTGSSPTAGSGGGSKGETSGGDKKGAGKDEGGFSWEVAVAAPIPPLHGFCLAVVGLETEMVGAAVKLVDRSAEVAEKEAAVGFEGFDKVYRNTYVCNLCLLTLAVSFMADLYPGAPSHNVPISTALLWACSNVDGVRALRRRSFAYALSTAVLVSLFMDVDFLASDLKAYALSQLEDEDDDLQRVIVERNMHAFGRIVVGIAAGLKALSWQGLLATFPQGVHALNLLWRRFKLFLPVWGSPRKLTKEVYNRVVALAWLHLLAAMALAVMAGVAGIGFEWAPQFASSQGAGIPLAAICFLKSLTDLLVSAALFRNMDLALCLNVFGCLACFQGWHQAREERRRARHGVTYPKVVLEWDYIMLCGYVKIFDILVGLWLWVGLGWSWSEDRDYSERHSIRMLLVAITTVQTLTDVWSVFLGITVSLLVSQYLLRKEKSADAARNAFGDGQGGDKDVEIARSLSTGRLLASPPMSSEEASSADEGGGRRGRRDDTESSDDSYSTGESDTESDTESDDEAFLEKRATVSGVDIKLGNAAAAQPASSFLLGTATATTLGDGSAVVTTQPTQGAPWPSSNGGPRAAPRRRSMFAPGGNRLVYKRAFSARCRIGRLPEVETLAGHLRGQGFVVVASGPVADGRTKIYACARGIGVEALFFAELVFEKEMHELAFTFKCQDERLTSRFVCHMHLRRVIGDHQPIA</sequence>
<name>D8LJ52_ECTSI</name>
<keyword evidence="2" id="KW-0812">Transmembrane</keyword>
<dbReference type="AlphaFoldDB" id="D8LJ52"/>
<feature type="compositionally biased region" description="Low complexity" evidence="1">
    <location>
        <begin position="353"/>
        <end position="396"/>
    </location>
</feature>
<feature type="transmembrane region" description="Helical" evidence="2">
    <location>
        <begin position="812"/>
        <end position="838"/>
    </location>
</feature>
<dbReference type="EMBL" id="FN648420">
    <property type="protein sequence ID" value="CBN76936.1"/>
    <property type="molecule type" value="Genomic_DNA"/>
</dbReference>
<feature type="compositionally biased region" description="Low complexity" evidence="1">
    <location>
        <begin position="65"/>
        <end position="79"/>
    </location>
</feature>
<feature type="region of interest" description="Disordered" evidence="1">
    <location>
        <begin position="877"/>
        <end position="927"/>
    </location>
</feature>
<keyword evidence="2" id="KW-0472">Membrane</keyword>
<dbReference type="EMBL" id="FN649740">
    <property type="protein sequence ID" value="CBN76936.1"/>
    <property type="molecule type" value="Genomic_DNA"/>
</dbReference>
<feature type="transmembrane region" description="Helical" evidence="2">
    <location>
        <begin position="665"/>
        <end position="690"/>
    </location>
</feature>
<feature type="compositionally biased region" description="Gly residues" evidence="1">
    <location>
        <begin position="422"/>
        <end position="432"/>
    </location>
</feature>
<keyword evidence="2" id="KW-1133">Transmembrane helix</keyword>
<proteinExistence type="predicted"/>
<evidence type="ECO:0000256" key="1">
    <source>
        <dbReference type="SAM" id="MobiDB-lite"/>
    </source>
</evidence>
<feature type="compositionally biased region" description="Basic and acidic residues" evidence="1">
    <location>
        <begin position="433"/>
        <end position="442"/>
    </location>
</feature>
<feature type="transmembrane region" description="Helical" evidence="2">
    <location>
        <begin position="702"/>
        <end position="725"/>
    </location>
</feature>
<feature type="transmembrane region" description="Helical" evidence="2">
    <location>
        <begin position="732"/>
        <end position="749"/>
    </location>
</feature>
<feature type="region of interest" description="Disordered" evidence="1">
    <location>
        <begin position="128"/>
        <end position="153"/>
    </location>
</feature>
<evidence type="ECO:0000313" key="3">
    <source>
        <dbReference type="EMBL" id="CBN76936.1"/>
    </source>
</evidence>
<feature type="region of interest" description="Disordered" evidence="1">
    <location>
        <begin position="351"/>
        <end position="442"/>
    </location>
</feature>
<protein>
    <submittedName>
        <fullName evidence="3">Uncharacterized protein</fullName>
    </submittedName>
</protein>
<feature type="region of interest" description="Disordered" evidence="1">
    <location>
        <begin position="970"/>
        <end position="996"/>
    </location>
</feature>
<feature type="compositionally biased region" description="Acidic residues" evidence="1">
    <location>
        <begin position="916"/>
        <end position="927"/>
    </location>
</feature>
<feature type="transmembrane region" description="Helical" evidence="2">
    <location>
        <begin position="557"/>
        <end position="577"/>
    </location>
</feature>
<reference evidence="3 4" key="1">
    <citation type="journal article" date="2010" name="Nature">
        <title>The Ectocarpus genome and the independent evolution of multicellularity in brown algae.</title>
        <authorList>
            <person name="Cock J.M."/>
            <person name="Sterck L."/>
            <person name="Rouze P."/>
            <person name="Scornet D."/>
            <person name="Allen A.E."/>
            <person name="Amoutzias G."/>
            <person name="Anthouard V."/>
            <person name="Artiguenave F."/>
            <person name="Aury J.M."/>
            <person name="Badger J.H."/>
            <person name="Beszteri B."/>
            <person name="Billiau K."/>
            <person name="Bonnet E."/>
            <person name="Bothwell J.H."/>
            <person name="Bowler C."/>
            <person name="Boyen C."/>
            <person name="Brownlee C."/>
            <person name="Carrano C.J."/>
            <person name="Charrier B."/>
            <person name="Cho G.Y."/>
            <person name="Coelho S.M."/>
            <person name="Collen J."/>
            <person name="Corre E."/>
            <person name="Da Silva C."/>
            <person name="Delage L."/>
            <person name="Delaroque N."/>
            <person name="Dittami S.M."/>
            <person name="Doulbeau S."/>
            <person name="Elias M."/>
            <person name="Farnham G."/>
            <person name="Gachon C.M."/>
            <person name="Gschloessl B."/>
            <person name="Heesch S."/>
            <person name="Jabbari K."/>
            <person name="Jubin C."/>
            <person name="Kawai H."/>
            <person name="Kimura K."/>
            <person name="Kloareg B."/>
            <person name="Kupper F.C."/>
            <person name="Lang D."/>
            <person name="Le Bail A."/>
            <person name="Leblanc C."/>
            <person name="Lerouge P."/>
            <person name="Lohr M."/>
            <person name="Lopez P.J."/>
            <person name="Martens C."/>
            <person name="Maumus F."/>
            <person name="Michel G."/>
            <person name="Miranda-Saavedra D."/>
            <person name="Morales J."/>
            <person name="Moreau H."/>
            <person name="Motomura T."/>
            <person name="Nagasato C."/>
            <person name="Napoli C.A."/>
            <person name="Nelson D.R."/>
            <person name="Nyvall-Collen P."/>
            <person name="Peters A.F."/>
            <person name="Pommier C."/>
            <person name="Potin P."/>
            <person name="Poulain J."/>
            <person name="Quesneville H."/>
            <person name="Read B."/>
            <person name="Rensing S.A."/>
            <person name="Ritter A."/>
            <person name="Rousvoal S."/>
            <person name="Samanta M."/>
            <person name="Samson G."/>
            <person name="Schroeder D.C."/>
            <person name="Segurens B."/>
            <person name="Strittmatter M."/>
            <person name="Tonon T."/>
            <person name="Tregear J.W."/>
            <person name="Valentin K."/>
            <person name="von Dassow P."/>
            <person name="Yamagishi T."/>
            <person name="Van de Peer Y."/>
            <person name="Wincker P."/>
        </authorList>
    </citation>
    <scope>NUCLEOTIDE SEQUENCE [LARGE SCALE GENOMIC DNA]</scope>
    <source>
        <strain evidence="4">Ec32 / CCAP1310/4</strain>
    </source>
</reference>
<feature type="compositionally biased region" description="Low complexity" evidence="1">
    <location>
        <begin position="879"/>
        <end position="892"/>
    </location>
</feature>
<organism evidence="3 4">
    <name type="scientific">Ectocarpus siliculosus</name>
    <name type="common">Brown alga</name>
    <name type="synonym">Conferva siliculosa</name>
    <dbReference type="NCBI Taxonomy" id="2880"/>
    <lineage>
        <taxon>Eukaryota</taxon>
        <taxon>Sar</taxon>
        <taxon>Stramenopiles</taxon>
        <taxon>Ochrophyta</taxon>
        <taxon>PX clade</taxon>
        <taxon>Phaeophyceae</taxon>
        <taxon>Ectocarpales</taxon>
        <taxon>Ectocarpaceae</taxon>
        <taxon>Ectocarpus</taxon>
    </lineage>
</organism>
<dbReference type="Proteomes" id="UP000002630">
    <property type="component" value="Linkage Group LG15"/>
</dbReference>
<evidence type="ECO:0000313" key="4">
    <source>
        <dbReference type="Proteomes" id="UP000002630"/>
    </source>
</evidence>
<keyword evidence="4" id="KW-1185">Reference proteome</keyword>
<feature type="compositionally biased region" description="Basic and acidic residues" evidence="1">
    <location>
        <begin position="894"/>
        <end position="904"/>
    </location>
</feature>
<accession>D8LJ52</accession>
<feature type="region of interest" description="Disordered" evidence="1">
    <location>
        <begin position="21"/>
        <end position="100"/>
    </location>
</feature>
<feature type="compositionally biased region" description="Polar residues" evidence="1">
    <location>
        <begin position="971"/>
        <end position="987"/>
    </location>
</feature>
<evidence type="ECO:0000256" key="2">
    <source>
        <dbReference type="SAM" id="Phobius"/>
    </source>
</evidence>
<dbReference type="InParanoid" id="D8LJ52"/>